<gene>
    <name evidence="1" type="ORF">C5F51_12970</name>
</gene>
<organism evidence="1 2">
    <name type="scientific">Nocardia nova</name>
    <dbReference type="NCBI Taxonomy" id="37330"/>
    <lineage>
        <taxon>Bacteria</taxon>
        <taxon>Bacillati</taxon>
        <taxon>Actinomycetota</taxon>
        <taxon>Actinomycetes</taxon>
        <taxon>Mycobacteriales</taxon>
        <taxon>Nocardiaceae</taxon>
        <taxon>Nocardia</taxon>
    </lineage>
</organism>
<dbReference type="AlphaFoldDB" id="A0A2S6A8P0"/>
<sequence length="87" mass="9855">MSNPSLELKYVVTYRFYFANDSEPPPEEEVDTFMREHGIGYALGVVNGALVSDTTAFRVKPLSIPINAYDEVRKLIPQRPSDQGRHL</sequence>
<dbReference type="EMBL" id="PSZD01000006">
    <property type="protein sequence ID" value="PPJ29331.1"/>
    <property type="molecule type" value="Genomic_DNA"/>
</dbReference>
<name>A0A2S6A8P0_9NOCA</name>
<evidence type="ECO:0000313" key="1">
    <source>
        <dbReference type="EMBL" id="PPJ29331.1"/>
    </source>
</evidence>
<accession>A0A2S6A8P0</accession>
<comment type="caution">
    <text evidence="1">The sequence shown here is derived from an EMBL/GenBank/DDBJ whole genome shotgun (WGS) entry which is preliminary data.</text>
</comment>
<reference evidence="1 2" key="1">
    <citation type="submission" date="2018-02" db="EMBL/GenBank/DDBJ databases">
        <title>8 Nocardia nova and 1 Nocardia cyriacigeorgica strain used for evolution to TMP-SMX.</title>
        <authorList>
            <person name="Mehta H."/>
            <person name="Weng J."/>
            <person name="Shamoo Y."/>
        </authorList>
    </citation>
    <scope>NUCLEOTIDE SEQUENCE [LARGE SCALE GENOMIC DNA]</scope>
    <source>
        <strain evidence="1 2">BAA2227</strain>
    </source>
</reference>
<protein>
    <submittedName>
        <fullName evidence="1">Uncharacterized protein</fullName>
    </submittedName>
</protein>
<proteinExistence type="predicted"/>
<evidence type="ECO:0000313" key="2">
    <source>
        <dbReference type="Proteomes" id="UP000238356"/>
    </source>
</evidence>
<keyword evidence="2" id="KW-1185">Reference proteome</keyword>
<dbReference type="Proteomes" id="UP000238356">
    <property type="component" value="Unassembled WGS sequence"/>
</dbReference>